<dbReference type="GeneID" id="100832684"/>
<dbReference type="OrthoDB" id="662810at2759"/>
<proteinExistence type="inferred from homology"/>
<gene>
    <name evidence="7" type="primary">LOC100832684</name>
    <name evidence="6" type="ORF">BRADI_4g35715v3</name>
</gene>
<comment type="subcellular location">
    <subcellularLocation>
        <location evidence="1">Secreted</location>
    </subcellularLocation>
</comment>
<reference evidence="7" key="3">
    <citation type="submission" date="2018-08" db="UniProtKB">
        <authorList>
            <consortium name="EnsemblPlants"/>
        </authorList>
    </citation>
    <scope>IDENTIFICATION</scope>
    <source>
        <strain evidence="7">cv. Bd21</strain>
    </source>
</reference>
<evidence type="ECO:0000313" key="6">
    <source>
        <dbReference type="EMBL" id="PNT64993.1"/>
    </source>
</evidence>
<feature type="signal peptide" evidence="4">
    <location>
        <begin position="1"/>
        <end position="29"/>
    </location>
</feature>
<reference evidence="6 7" key="1">
    <citation type="journal article" date="2010" name="Nature">
        <title>Genome sequencing and analysis of the model grass Brachypodium distachyon.</title>
        <authorList>
            <consortium name="International Brachypodium Initiative"/>
        </authorList>
    </citation>
    <scope>NUCLEOTIDE SEQUENCE [LARGE SCALE GENOMIC DNA]</scope>
    <source>
        <strain evidence="6 7">Bd21</strain>
    </source>
</reference>
<feature type="domain" description="Bifunctional inhibitor/plant lipid transfer protein/seed storage helical" evidence="5">
    <location>
        <begin position="46"/>
        <end position="109"/>
    </location>
</feature>
<dbReference type="InterPro" id="IPR036312">
    <property type="entry name" value="Bifun_inhib/LTP/seed_sf"/>
</dbReference>
<keyword evidence="4" id="KW-0732">Signal</keyword>
<dbReference type="PANTHER" id="PTHR35501:SF3">
    <property type="entry name" value="PROTEIN YY1"/>
    <property type="match status" value="1"/>
</dbReference>
<dbReference type="SUPFAM" id="SSF47699">
    <property type="entry name" value="Bifunctional inhibitor/lipid-transfer protein/seed storage 2S albumin"/>
    <property type="match status" value="1"/>
</dbReference>
<dbReference type="SMART" id="SM00499">
    <property type="entry name" value="AAI"/>
    <property type="match status" value="1"/>
</dbReference>
<dbReference type="Pfam" id="PF00234">
    <property type="entry name" value="Tryp_alpha_amyl"/>
    <property type="match status" value="1"/>
</dbReference>
<dbReference type="EnsemblPlants" id="PNT64993">
    <property type="protein sequence ID" value="PNT64993"/>
    <property type="gene ID" value="BRADI_4g35715v3"/>
</dbReference>
<accession>A0A2K2CSK5</accession>
<protein>
    <recommendedName>
        <fullName evidence="5">Bifunctional inhibitor/plant lipid transfer protein/seed storage helical domain-containing protein</fullName>
    </recommendedName>
</protein>
<dbReference type="KEGG" id="bdi:100832684"/>
<dbReference type="FunCoup" id="A0A2K2CSK5">
    <property type="interactions" value="81"/>
</dbReference>
<evidence type="ECO:0000256" key="4">
    <source>
        <dbReference type="SAM" id="SignalP"/>
    </source>
</evidence>
<dbReference type="InterPro" id="IPR016140">
    <property type="entry name" value="Bifunc_inhib/LTP/seed_store"/>
</dbReference>
<dbReference type="Gene3D" id="1.10.110.10">
    <property type="entry name" value="Plant lipid-transfer and hydrophobic proteins"/>
    <property type="match status" value="1"/>
</dbReference>
<dbReference type="GO" id="GO:0005576">
    <property type="term" value="C:extracellular region"/>
    <property type="evidence" value="ECO:0007669"/>
    <property type="project" value="UniProtKB-SubCell"/>
</dbReference>
<keyword evidence="2" id="KW-0964">Secreted</keyword>
<evidence type="ECO:0000259" key="5">
    <source>
        <dbReference type="SMART" id="SM00499"/>
    </source>
</evidence>
<dbReference type="PANTHER" id="PTHR35501">
    <property type="entry name" value="PROTEIN YY1"/>
    <property type="match status" value="1"/>
</dbReference>
<reference evidence="6" key="2">
    <citation type="submission" date="2017-06" db="EMBL/GenBank/DDBJ databases">
        <title>WGS assembly of Brachypodium distachyon.</title>
        <authorList>
            <consortium name="The International Brachypodium Initiative"/>
            <person name="Lucas S."/>
            <person name="Harmon-Smith M."/>
            <person name="Lail K."/>
            <person name="Tice H."/>
            <person name="Grimwood J."/>
            <person name="Bruce D."/>
            <person name="Barry K."/>
            <person name="Shu S."/>
            <person name="Lindquist E."/>
            <person name="Wang M."/>
            <person name="Pitluck S."/>
            <person name="Vogel J.P."/>
            <person name="Garvin D.F."/>
            <person name="Mockler T.C."/>
            <person name="Schmutz J."/>
            <person name="Rokhsar D."/>
            <person name="Bevan M.W."/>
        </authorList>
    </citation>
    <scope>NUCLEOTIDE SEQUENCE</scope>
    <source>
        <strain evidence="6">Bd21</strain>
    </source>
</reference>
<dbReference type="Gramene" id="PNT64993">
    <property type="protein sequence ID" value="PNT64993"/>
    <property type="gene ID" value="BRADI_4g35715v3"/>
</dbReference>
<evidence type="ECO:0000256" key="3">
    <source>
        <dbReference type="ARBA" id="ARBA00038300"/>
    </source>
</evidence>
<name>A0A2K2CSK5_BRADI</name>
<comment type="similarity">
    <text evidence="3">Belongs to the A9/FIL1 family.</text>
</comment>
<keyword evidence="8" id="KW-1185">Reference proteome</keyword>
<dbReference type="Proteomes" id="UP000008810">
    <property type="component" value="Chromosome 4"/>
</dbReference>
<dbReference type="STRING" id="15368.A0A2K2CSK5"/>
<evidence type="ECO:0000256" key="2">
    <source>
        <dbReference type="ARBA" id="ARBA00022525"/>
    </source>
</evidence>
<evidence type="ECO:0000256" key="1">
    <source>
        <dbReference type="ARBA" id="ARBA00004613"/>
    </source>
</evidence>
<dbReference type="AlphaFoldDB" id="A0A2K2CSK5"/>
<dbReference type="RefSeq" id="XP_003576753.2">
    <property type="nucleotide sequence ID" value="XM_003576705.4"/>
</dbReference>
<evidence type="ECO:0000313" key="7">
    <source>
        <dbReference type="EnsemblPlants" id="PNT64993"/>
    </source>
</evidence>
<evidence type="ECO:0000313" key="8">
    <source>
        <dbReference type="Proteomes" id="UP000008810"/>
    </source>
</evidence>
<dbReference type="EMBL" id="CM000883">
    <property type="protein sequence ID" value="PNT64993.1"/>
    <property type="molecule type" value="Genomic_DNA"/>
</dbReference>
<sequence>MAMSTAQTMHPRAVAALWALLVLLLLGGAAPMRGVVVAQPSPNPSCGAQLSQLGPCARYSVPPMPGQALPAPGPECCSALGSVSRDCACGAIDIINSLPAKCGLPRISCQ</sequence>
<organism evidence="6">
    <name type="scientific">Brachypodium distachyon</name>
    <name type="common">Purple false brome</name>
    <name type="synonym">Trachynia distachya</name>
    <dbReference type="NCBI Taxonomy" id="15368"/>
    <lineage>
        <taxon>Eukaryota</taxon>
        <taxon>Viridiplantae</taxon>
        <taxon>Streptophyta</taxon>
        <taxon>Embryophyta</taxon>
        <taxon>Tracheophyta</taxon>
        <taxon>Spermatophyta</taxon>
        <taxon>Magnoliopsida</taxon>
        <taxon>Liliopsida</taxon>
        <taxon>Poales</taxon>
        <taxon>Poaceae</taxon>
        <taxon>BOP clade</taxon>
        <taxon>Pooideae</taxon>
        <taxon>Stipodae</taxon>
        <taxon>Brachypodieae</taxon>
        <taxon>Brachypodium</taxon>
    </lineage>
</organism>
<feature type="chain" id="PRO_5043158530" description="Bifunctional inhibitor/plant lipid transfer protein/seed storage helical domain-containing protein" evidence="4">
    <location>
        <begin position="30"/>
        <end position="110"/>
    </location>
</feature>